<reference evidence="15 16" key="1">
    <citation type="submission" date="2017-11" db="EMBL/GenBank/DDBJ databases">
        <authorList>
            <person name="Founou R.C."/>
            <person name="Founou L."/>
            <person name="Allam M."/>
            <person name="Ismail A."/>
            <person name="Essack S.Y."/>
        </authorList>
    </citation>
    <scope>NUCLEOTIDE SEQUENCE [LARGE SCALE GENOMIC DNA]</scope>
    <source>
        <strain evidence="15 16">G811N2B1</strain>
    </source>
</reference>
<dbReference type="SUPFAM" id="SSF46458">
    <property type="entry name" value="Globin-like"/>
    <property type="match status" value="1"/>
</dbReference>
<accession>A0A2A1K5S5</accession>
<dbReference type="STRING" id="1283.ShL2_01764"/>
<dbReference type="SUPFAM" id="SSF52343">
    <property type="entry name" value="Ferredoxin reductase-like, C-terminal NADP-linked domain"/>
    <property type="match status" value="1"/>
</dbReference>
<dbReference type="Pfam" id="PF00175">
    <property type="entry name" value="NAD_binding_1"/>
    <property type="match status" value="1"/>
</dbReference>
<evidence type="ECO:0000256" key="3">
    <source>
        <dbReference type="ARBA" id="ARBA00012229"/>
    </source>
</evidence>
<dbReference type="Pfam" id="PF00042">
    <property type="entry name" value="Globin"/>
    <property type="match status" value="1"/>
</dbReference>
<dbReference type="InterPro" id="IPR000971">
    <property type="entry name" value="Globin"/>
</dbReference>
<evidence type="ECO:0000256" key="2">
    <source>
        <dbReference type="ARBA" id="ARBA00006401"/>
    </source>
</evidence>
<dbReference type="Gene3D" id="1.10.490.10">
    <property type="entry name" value="Globins"/>
    <property type="match status" value="1"/>
</dbReference>
<dbReference type="Proteomes" id="UP000238153">
    <property type="component" value="Unassembled WGS sequence"/>
</dbReference>
<keyword evidence="12" id="KW-0813">Transport</keyword>
<dbReference type="SUPFAM" id="SSF63380">
    <property type="entry name" value="Riboflavin synthase domain-like"/>
    <property type="match status" value="1"/>
</dbReference>
<comment type="similarity">
    <text evidence="2">In the C-terminal section; belongs to the flavoprotein pyridine nucleotide cytochrome reductase family.</text>
</comment>
<dbReference type="OMA" id="EICAAWG"/>
<dbReference type="InterPro" id="IPR017938">
    <property type="entry name" value="Riboflavin_synthase-like_b-brl"/>
</dbReference>
<dbReference type="InterPro" id="IPR012292">
    <property type="entry name" value="Globin/Proto"/>
</dbReference>
<dbReference type="Pfam" id="PF00970">
    <property type="entry name" value="FAD_binding_6"/>
    <property type="match status" value="1"/>
</dbReference>
<dbReference type="InterPro" id="IPR008333">
    <property type="entry name" value="Cbr1-like_FAD-bd_dom"/>
</dbReference>
<comment type="cofactor">
    <cofactor evidence="1">
        <name>heme b</name>
        <dbReference type="ChEBI" id="CHEBI:60344"/>
    </cofactor>
</comment>
<evidence type="ECO:0000313" key="16">
    <source>
        <dbReference type="Proteomes" id="UP000238153"/>
    </source>
</evidence>
<dbReference type="CDD" id="cd06184">
    <property type="entry name" value="flavohem_like_fad_nad_binding"/>
    <property type="match status" value="1"/>
</dbReference>
<feature type="domain" description="Globin" evidence="13">
    <location>
        <begin position="1"/>
        <end position="138"/>
    </location>
</feature>
<dbReference type="EMBL" id="PGWX01000219">
    <property type="protein sequence ID" value="PPJ76539.1"/>
    <property type="molecule type" value="Genomic_DNA"/>
</dbReference>
<dbReference type="PANTHER" id="PTHR43396">
    <property type="entry name" value="FLAVOHEMOPROTEIN"/>
    <property type="match status" value="1"/>
</dbReference>
<keyword evidence="4 12" id="KW-0349">Heme</keyword>
<evidence type="ECO:0000256" key="5">
    <source>
        <dbReference type="ARBA" id="ARBA00022621"/>
    </source>
</evidence>
<dbReference type="EC" id="1.14.12.17" evidence="3"/>
<keyword evidence="6" id="KW-0479">Metal-binding</keyword>
<dbReference type="PRINTS" id="PR00409">
    <property type="entry name" value="PHDIOXRDTASE"/>
</dbReference>
<proteinExistence type="inferred from homology"/>
<comment type="caution">
    <text evidence="15">The sequence shown here is derived from an EMBL/GenBank/DDBJ whole genome shotgun (WGS) entry which is preliminary data.</text>
</comment>
<dbReference type="GO" id="GO:0071500">
    <property type="term" value="P:cellular response to nitrosative stress"/>
    <property type="evidence" value="ECO:0007669"/>
    <property type="project" value="TreeGrafter"/>
</dbReference>
<dbReference type="RefSeq" id="WP_011276171.1">
    <property type="nucleotide sequence ID" value="NZ_CABMHO010000054.1"/>
</dbReference>
<dbReference type="Gene3D" id="3.40.50.80">
    <property type="entry name" value="Nucleotide-binding domain of ferredoxin-NADP reductase (FNR) module"/>
    <property type="match status" value="1"/>
</dbReference>
<evidence type="ECO:0000256" key="6">
    <source>
        <dbReference type="ARBA" id="ARBA00022723"/>
    </source>
</evidence>
<evidence type="ECO:0000313" key="15">
    <source>
        <dbReference type="EMBL" id="PPJ76539.1"/>
    </source>
</evidence>
<sequence>MLNEKEKGIIKETVPVLQEKGTEITSYFYNRMFNQHPELKNMFNQTNQQKGFQSTALAQSVLAAAVNIDNLGNIMPVVKEIAYKHCALEVPPAGYDIVGENLIEAIKAVVGLEDDHPIIQTWKKAYQEIADVFIQVEKDIYASMLWEGFQPFEIEKIEQLSSDIKAFTVKSTDYDLSQFTPGEYITVDVSSEKIPYRAKRHYSIVSGEKERLTFAVKRDVTTDHEGEVSTILHDELNEGDKINLSAPVGPFAVANPENPQLFIGAGIGVTPLVSMFNEVIVKDSNAQFIQVTGDVNDTPFTSYLENISQKSDKANYELYDREKNGYLTKEYLEKYISENTEIYVCGGAKFIQSVIEVLKALDVDQSHIHYETFVPKLSVAV</sequence>
<dbReference type="GO" id="GO:0020037">
    <property type="term" value="F:heme binding"/>
    <property type="evidence" value="ECO:0007669"/>
    <property type="project" value="InterPro"/>
</dbReference>
<dbReference type="GO" id="GO:0046210">
    <property type="term" value="P:nitric oxide catabolic process"/>
    <property type="evidence" value="ECO:0007669"/>
    <property type="project" value="TreeGrafter"/>
</dbReference>
<feature type="domain" description="FAD-binding FR-type" evidence="14">
    <location>
        <begin position="147"/>
        <end position="254"/>
    </location>
</feature>
<evidence type="ECO:0000259" key="13">
    <source>
        <dbReference type="PROSITE" id="PS01033"/>
    </source>
</evidence>
<evidence type="ECO:0000256" key="10">
    <source>
        <dbReference type="ARBA" id="ARBA00048649"/>
    </source>
</evidence>
<keyword evidence="15" id="KW-0560">Oxidoreductase</keyword>
<dbReference type="InterPro" id="IPR009050">
    <property type="entry name" value="Globin-like_sf"/>
</dbReference>
<dbReference type="CDD" id="cd14777">
    <property type="entry name" value="Yhb1-globin-like"/>
    <property type="match status" value="1"/>
</dbReference>
<evidence type="ECO:0000256" key="1">
    <source>
        <dbReference type="ARBA" id="ARBA00001970"/>
    </source>
</evidence>
<dbReference type="PROSITE" id="PS51384">
    <property type="entry name" value="FAD_FR"/>
    <property type="match status" value="1"/>
</dbReference>
<evidence type="ECO:0000259" key="14">
    <source>
        <dbReference type="PROSITE" id="PS51384"/>
    </source>
</evidence>
<keyword evidence="5 12" id="KW-0561">Oxygen transport</keyword>
<dbReference type="InterPro" id="IPR017927">
    <property type="entry name" value="FAD-bd_FR_type"/>
</dbReference>
<comment type="catalytic activity">
    <reaction evidence="11">
        <text>2 nitric oxide + NADPH + 2 O2 = 2 nitrate + NADP(+) + H(+)</text>
        <dbReference type="Rhea" id="RHEA:19465"/>
        <dbReference type="ChEBI" id="CHEBI:15378"/>
        <dbReference type="ChEBI" id="CHEBI:15379"/>
        <dbReference type="ChEBI" id="CHEBI:16480"/>
        <dbReference type="ChEBI" id="CHEBI:17632"/>
        <dbReference type="ChEBI" id="CHEBI:57783"/>
        <dbReference type="ChEBI" id="CHEBI:58349"/>
        <dbReference type="EC" id="1.14.12.17"/>
    </reaction>
</comment>
<comment type="similarity">
    <text evidence="12">Belongs to the globin family.</text>
</comment>
<protein>
    <recommendedName>
        <fullName evidence="3">nitric oxide dioxygenase</fullName>
        <ecNumber evidence="3">1.14.12.17</ecNumber>
    </recommendedName>
</protein>
<evidence type="ECO:0000256" key="9">
    <source>
        <dbReference type="ARBA" id="ARBA00023027"/>
    </source>
</evidence>
<dbReference type="InterPro" id="IPR039261">
    <property type="entry name" value="FNR_nucleotide-bd"/>
</dbReference>
<dbReference type="PROSITE" id="PS01033">
    <property type="entry name" value="GLOBIN"/>
    <property type="match status" value="1"/>
</dbReference>
<evidence type="ECO:0000256" key="8">
    <source>
        <dbReference type="ARBA" id="ARBA00023004"/>
    </source>
</evidence>
<evidence type="ECO:0000256" key="12">
    <source>
        <dbReference type="RuleBase" id="RU000356"/>
    </source>
</evidence>
<dbReference type="PANTHER" id="PTHR43396:SF3">
    <property type="entry name" value="FLAVOHEMOPROTEIN"/>
    <property type="match status" value="1"/>
</dbReference>
<dbReference type="AlphaFoldDB" id="A0A2A1K5S5"/>
<evidence type="ECO:0000256" key="11">
    <source>
        <dbReference type="ARBA" id="ARBA00049433"/>
    </source>
</evidence>
<dbReference type="GO" id="GO:0046872">
    <property type="term" value="F:metal ion binding"/>
    <property type="evidence" value="ECO:0007669"/>
    <property type="project" value="UniProtKB-KW"/>
</dbReference>
<evidence type="ECO:0000256" key="7">
    <source>
        <dbReference type="ARBA" id="ARBA00022857"/>
    </source>
</evidence>
<dbReference type="Gene3D" id="2.40.30.10">
    <property type="entry name" value="Translation factors"/>
    <property type="match status" value="1"/>
</dbReference>
<comment type="catalytic activity">
    <reaction evidence="10">
        <text>2 nitric oxide + NADH + 2 O2 = 2 nitrate + NAD(+) + H(+)</text>
        <dbReference type="Rhea" id="RHEA:19469"/>
        <dbReference type="ChEBI" id="CHEBI:15378"/>
        <dbReference type="ChEBI" id="CHEBI:15379"/>
        <dbReference type="ChEBI" id="CHEBI:16480"/>
        <dbReference type="ChEBI" id="CHEBI:17632"/>
        <dbReference type="ChEBI" id="CHEBI:57540"/>
        <dbReference type="ChEBI" id="CHEBI:57945"/>
        <dbReference type="EC" id="1.14.12.17"/>
    </reaction>
</comment>
<evidence type="ECO:0000256" key="4">
    <source>
        <dbReference type="ARBA" id="ARBA00022617"/>
    </source>
</evidence>
<dbReference type="FunFam" id="1.10.490.10:FF:000003">
    <property type="entry name" value="Flavohemoprotein"/>
    <property type="match status" value="1"/>
</dbReference>
<gene>
    <name evidence="15" type="ORF">CV019_03050</name>
</gene>
<keyword evidence="7" id="KW-0521">NADP</keyword>
<name>A0A2A1K5S5_STAHA</name>
<dbReference type="GO" id="GO:0071949">
    <property type="term" value="F:FAD binding"/>
    <property type="evidence" value="ECO:0007669"/>
    <property type="project" value="TreeGrafter"/>
</dbReference>
<dbReference type="GO" id="GO:0008941">
    <property type="term" value="F:nitric oxide dioxygenase NAD(P)H activity"/>
    <property type="evidence" value="ECO:0007669"/>
    <property type="project" value="UniProtKB-EC"/>
</dbReference>
<keyword evidence="8" id="KW-0408">Iron</keyword>
<dbReference type="GO" id="GO:0005344">
    <property type="term" value="F:oxygen carrier activity"/>
    <property type="evidence" value="ECO:0007669"/>
    <property type="project" value="UniProtKB-KW"/>
</dbReference>
<dbReference type="InterPro" id="IPR001433">
    <property type="entry name" value="OxRdtase_FAD/NAD-bd"/>
</dbReference>
<keyword evidence="15" id="KW-0223">Dioxygenase</keyword>
<dbReference type="GO" id="GO:0019825">
    <property type="term" value="F:oxygen binding"/>
    <property type="evidence" value="ECO:0007669"/>
    <property type="project" value="InterPro"/>
</dbReference>
<keyword evidence="9" id="KW-0520">NAD</keyword>
<organism evidence="15 16">
    <name type="scientific">Staphylococcus haemolyticus</name>
    <dbReference type="NCBI Taxonomy" id="1283"/>
    <lineage>
        <taxon>Bacteria</taxon>
        <taxon>Bacillati</taxon>
        <taxon>Bacillota</taxon>
        <taxon>Bacilli</taxon>
        <taxon>Bacillales</taxon>
        <taxon>Staphylococcaceae</taxon>
        <taxon>Staphylococcus</taxon>
    </lineage>
</organism>